<proteinExistence type="predicted"/>
<feature type="compositionally biased region" description="Basic and acidic residues" evidence="1">
    <location>
        <begin position="207"/>
        <end position="217"/>
    </location>
</feature>
<reference evidence="2" key="1">
    <citation type="journal article" date="2011" name="PLoS Biol.">
        <title>Gene gain and loss during evolution of obligate parasitism in the white rust pathogen of Arabidopsis thaliana.</title>
        <authorList>
            <person name="Kemen E."/>
            <person name="Gardiner A."/>
            <person name="Schultz-Larsen T."/>
            <person name="Kemen A.C."/>
            <person name="Balmuth A.L."/>
            <person name="Robert-Seilaniantz A."/>
            <person name="Bailey K."/>
            <person name="Holub E."/>
            <person name="Studholme D.J."/>
            <person name="Maclean D."/>
            <person name="Jones J.D."/>
        </authorList>
    </citation>
    <scope>NUCLEOTIDE SEQUENCE</scope>
</reference>
<sequence>MKIRNVPVCYYGSVDKNKKRRDEWVSLIKDTKLIELDYVEYWEKIGSKKYTVLGKMLQDINQKVWISNYDPTHGLTEVVKCKASSYKEYPYILTSGFTHRGMYSVSVNKVEILFMRKDIDDTDQSKIIVDYSFCDKTKKGKHAKCFVDIDWLGVRNLNGKWQYQRYKYTAVFDTNGLAEDEKYAYPITNHTPGDFDKIITDKNQIGDGKDKEKEKKEGKKTRSRL</sequence>
<gene>
    <name evidence="2" type="primary">AlNc14C61G4456</name>
    <name evidence="2" type="ORF">ALNC14_051420</name>
</gene>
<accession>F0WCT0</accession>
<dbReference type="AlphaFoldDB" id="F0WCT0"/>
<organism evidence="2">
    <name type="scientific">Albugo laibachii Nc14</name>
    <dbReference type="NCBI Taxonomy" id="890382"/>
    <lineage>
        <taxon>Eukaryota</taxon>
        <taxon>Sar</taxon>
        <taxon>Stramenopiles</taxon>
        <taxon>Oomycota</taxon>
        <taxon>Peronosporomycetes</taxon>
        <taxon>Albuginales</taxon>
        <taxon>Albuginaceae</taxon>
        <taxon>Albugo</taxon>
    </lineage>
</organism>
<evidence type="ECO:0000256" key="1">
    <source>
        <dbReference type="SAM" id="MobiDB-lite"/>
    </source>
</evidence>
<dbReference type="HOGENOM" id="CLU_1231775_0_0_1"/>
<dbReference type="EMBL" id="FR824106">
    <property type="protein sequence ID" value="CCA18999.1"/>
    <property type="molecule type" value="Genomic_DNA"/>
</dbReference>
<protein>
    <submittedName>
        <fullName evidence="2">AlNc14C61G4456 protein</fullName>
    </submittedName>
</protein>
<name>F0WCT0_9STRA</name>
<evidence type="ECO:0000313" key="2">
    <source>
        <dbReference type="EMBL" id="CCA18999.1"/>
    </source>
</evidence>
<reference evidence="2" key="2">
    <citation type="submission" date="2011-02" db="EMBL/GenBank/DDBJ databases">
        <authorList>
            <person name="MacLean D."/>
        </authorList>
    </citation>
    <scope>NUCLEOTIDE SEQUENCE</scope>
</reference>
<feature type="region of interest" description="Disordered" evidence="1">
    <location>
        <begin position="196"/>
        <end position="225"/>
    </location>
</feature>